<evidence type="ECO:0000256" key="1">
    <source>
        <dbReference type="ARBA" id="ARBA00007374"/>
    </source>
</evidence>
<sequence>MQDILAELQLPNACDLKIGPITYTPDASISKINTEKSKYLWREEVGFLLTGMKVS</sequence>
<accession>A0A448WW64</accession>
<dbReference type="AlphaFoldDB" id="A0A448WW64"/>
<keyword evidence="3" id="KW-0418">Kinase</keyword>
<evidence type="ECO:0000256" key="2">
    <source>
        <dbReference type="ARBA" id="ARBA00022679"/>
    </source>
</evidence>
<keyword evidence="2" id="KW-0808">Transferase</keyword>
<evidence type="ECO:0000256" key="3">
    <source>
        <dbReference type="ARBA" id="ARBA00022777"/>
    </source>
</evidence>
<comment type="similarity">
    <text evidence="1">Belongs to the inositol phosphokinase (IPK) family.</text>
</comment>
<dbReference type="Gene3D" id="3.30.470.160">
    <property type="entry name" value="Inositol polyphosphate kinase"/>
    <property type="match status" value="1"/>
</dbReference>
<reference evidence="4" key="1">
    <citation type="submission" date="2018-11" db="EMBL/GenBank/DDBJ databases">
        <authorList>
            <consortium name="Pathogen Informatics"/>
        </authorList>
    </citation>
    <scope>NUCLEOTIDE SEQUENCE</scope>
</reference>
<proteinExistence type="inferred from homology"/>
<evidence type="ECO:0000313" key="4">
    <source>
        <dbReference type="EMBL" id="VEL21722.1"/>
    </source>
</evidence>
<comment type="caution">
    <text evidence="4">The sequence shown here is derived from an EMBL/GenBank/DDBJ whole genome shotgun (WGS) entry which is preliminary data.</text>
</comment>
<evidence type="ECO:0008006" key="6">
    <source>
        <dbReference type="Google" id="ProtNLM"/>
    </source>
</evidence>
<keyword evidence="5" id="KW-1185">Reference proteome</keyword>
<dbReference type="InterPro" id="IPR005522">
    <property type="entry name" value="IPK"/>
</dbReference>
<name>A0A448WW64_9PLAT</name>
<gene>
    <name evidence="4" type="ORF">PXEA_LOCUS15162</name>
</gene>
<dbReference type="OrthoDB" id="338650at2759"/>
<dbReference type="GO" id="GO:0016301">
    <property type="term" value="F:kinase activity"/>
    <property type="evidence" value="ECO:0007669"/>
    <property type="project" value="UniProtKB-KW"/>
</dbReference>
<protein>
    <recommendedName>
        <fullName evidence="6">Kinase</fullName>
    </recommendedName>
</protein>
<dbReference type="InterPro" id="IPR038286">
    <property type="entry name" value="IPK_sf"/>
</dbReference>
<dbReference type="EMBL" id="CAAALY010052760">
    <property type="protein sequence ID" value="VEL21722.1"/>
    <property type="molecule type" value="Genomic_DNA"/>
</dbReference>
<dbReference type="SUPFAM" id="SSF56104">
    <property type="entry name" value="SAICAR synthase-like"/>
    <property type="match status" value="1"/>
</dbReference>
<dbReference type="Proteomes" id="UP000784294">
    <property type="component" value="Unassembled WGS sequence"/>
</dbReference>
<dbReference type="Pfam" id="PF03770">
    <property type="entry name" value="IPK"/>
    <property type="match status" value="1"/>
</dbReference>
<evidence type="ECO:0000313" key="5">
    <source>
        <dbReference type="Proteomes" id="UP000784294"/>
    </source>
</evidence>
<dbReference type="GO" id="GO:0032958">
    <property type="term" value="P:inositol phosphate biosynthetic process"/>
    <property type="evidence" value="ECO:0007669"/>
    <property type="project" value="InterPro"/>
</dbReference>
<organism evidence="4 5">
    <name type="scientific">Protopolystoma xenopodis</name>
    <dbReference type="NCBI Taxonomy" id="117903"/>
    <lineage>
        <taxon>Eukaryota</taxon>
        <taxon>Metazoa</taxon>
        <taxon>Spiralia</taxon>
        <taxon>Lophotrochozoa</taxon>
        <taxon>Platyhelminthes</taxon>
        <taxon>Monogenea</taxon>
        <taxon>Polyopisthocotylea</taxon>
        <taxon>Polystomatidea</taxon>
        <taxon>Polystomatidae</taxon>
        <taxon>Protopolystoma</taxon>
    </lineage>
</organism>